<feature type="region of interest" description="Disordered" evidence="1">
    <location>
        <begin position="158"/>
        <end position="182"/>
    </location>
</feature>
<reference evidence="2 3" key="1">
    <citation type="submission" date="2019-03" db="EMBL/GenBank/DDBJ databases">
        <title>Metabolic reconstructions from genomes of highly enriched 'Candidatus Accumulibacter' and 'Candidatus Competibacter' bioreactor populations.</title>
        <authorList>
            <person name="Annavajhala M.K."/>
            <person name="Welles L."/>
            <person name="Abbas B."/>
            <person name="Sorokin D."/>
            <person name="Park H."/>
            <person name="Van Loosdrecht M."/>
            <person name="Chandran K."/>
        </authorList>
    </citation>
    <scope>NUCLEOTIDE SEQUENCE [LARGE SCALE GENOMIC DNA]</scope>
    <source>
        <strain evidence="2 3">SBR_G</strain>
    </source>
</reference>
<comment type="caution">
    <text evidence="2">The sequence shown here is derived from an EMBL/GenBank/DDBJ whole genome shotgun (WGS) entry which is preliminary data.</text>
</comment>
<protein>
    <submittedName>
        <fullName evidence="2">Uncharacterized protein</fullName>
    </submittedName>
</protein>
<organism evidence="2 3">
    <name type="scientific">Candidatus Competibacter phosphatis</name>
    <dbReference type="NCBI Taxonomy" id="221280"/>
    <lineage>
        <taxon>Bacteria</taxon>
        <taxon>Pseudomonadati</taxon>
        <taxon>Pseudomonadota</taxon>
        <taxon>Gammaproteobacteria</taxon>
        <taxon>Candidatus Competibacteraceae</taxon>
        <taxon>Candidatus Competibacter</taxon>
    </lineage>
</organism>
<name>A0ABX1TLJ6_9GAMM</name>
<evidence type="ECO:0000313" key="2">
    <source>
        <dbReference type="EMBL" id="NMQ19539.1"/>
    </source>
</evidence>
<dbReference type="EMBL" id="SPMZ01000028">
    <property type="protein sequence ID" value="NMQ19539.1"/>
    <property type="molecule type" value="Genomic_DNA"/>
</dbReference>
<keyword evidence="3" id="KW-1185">Reference proteome</keyword>
<feature type="compositionally biased region" description="Basic and acidic residues" evidence="1">
    <location>
        <begin position="168"/>
        <end position="182"/>
    </location>
</feature>
<evidence type="ECO:0000256" key="1">
    <source>
        <dbReference type="SAM" id="MobiDB-lite"/>
    </source>
</evidence>
<evidence type="ECO:0000313" key="3">
    <source>
        <dbReference type="Proteomes" id="UP000760480"/>
    </source>
</evidence>
<dbReference type="Proteomes" id="UP000760480">
    <property type="component" value="Unassembled WGS sequence"/>
</dbReference>
<proteinExistence type="predicted"/>
<accession>A0ABX1TLJ6</accession>
<dbReference type="RefSeq" id="WP_169248795.1">
    <property type="nucleotide sequence ID" value="NZ_SPMZ01000028.1"/>
</dbReference>
<gene>
    <name evidence="2" type="ORF">E4P82_10250</name>
</gene>
<sequence length="330" mass="36437">MLVPPDLQSPTASICLICQAPLPFGPARPRSLCVRAECHQRYSLLQRRGQVCRVCGRPLSAREQPTQTCATATCQRAAVKDYAVQVYERNQARYTALLRREIEDATRLRDRVLAAFGIREPDSFPLVVTPSVTAGLAPLPEQRKEVFRASLTALVEQAFDPSPAPVEPPERPSTRPPEPEPRVRTVLEQACARCRGFCCQGGGDHAYLDVETLRAYRAAHPEQDASAVTAAYLGRVGSRTYRDSCLYHQADGCALLREMRSDLCNRFFCKALLEFQHNLPVSGSVRGFFVTADYGELHTATLVHESHALIVSKVGQDPSPPAVDIDHDEG</sequence>